<dbReference type="Pfam" id="PF01148">
    <property type="entry name" value="CTP_transf_1"/>
    <property type="match status" value="1"/>
</dbReference>
<evidence type="ECO:0000256" key="6">
    <source>
        <dbReference type="ARBA" id="ARBA00012487"/>
    </source>
</evidence>
<dbReference type="InterPro" id="IPR000374">
    <property type="entry name" value="PC_trans"/>
</dbReference>
<reference evidence="22" key="1">
    <citation type="submission" date="2017-04" db="EMBL/GenBank/DDBJ databases">
        <title>Function of individual gut microbiota members based on whole genome sequencing of pure cultures obtained from chicken caecum.</title>
        <authorList>
            <person name="Medvecky M."/>
            <person name="Cejkova D."/>
            <person name="Polansky O."/>
            <person name="Karasova D."/>
            <person name="Kubasova T."/>
            <person name="Cizek A."/>
            <person name="Rychlik I."/>
        </authorList>
    </citation>
    <scope>NUCLEOTIDE SEQUENCE [LARGE SCALE GENOMIC DNA]</scope>
    <source>
        <strain evidence="22">An178</strain>
    </source>
</reference>
<keyword evidence="8" id="KW-1003">Cell membrane</keyword>
<evidence type="ECO:0000256" key="12">
    <source>
        <dbReference type="ARBA" id="ARBA00022695"/>
    </source>
</evidence>
<feature type="transmembrane region" description="Helical" evidence="19">
    <location>
        <begin position="101"/>
        <end position="120"/>
    </location>
</feature>
<comment type="catalytic activity">
    <reaction evidence="1 18">
        <text>a 1,2-diacyl-sn-glycero-3-phosphate + CTP + H(+) = a CDP-1,2-diacyl-sn-glycerol + diphosphate</text>
        <dbReference type="Rhea" id="RHEA:16229"/>
        <dbReference type="ChEBI" id="CHEBI:15378"/>
        <dbReference type="ChEBI" id="CHEBI:33019"/>
        <dbReference type="ChEBI" id="CHEBI:37563"/>
        <dbReference type="ChEBI" id="CHEBI:58332"/>
        <dbReference type="ChEBI" id="CHEBI:58608"/>
        <dbReference type="EC" id="2.7.7.41"/>
    </reaction>
</comment>
<keyword evidence="14" id="KW-0443">Lipid metabolism</keyword>
<dbReference type="PROSITE" id="PS01315">
    <property type="entry name" value="CDS"/>
    <property type="match status" value="1"/>
</dbReference>
<feature type="transmembrane region" description="Helical" evidence="19">
    <location>
        <begin position="6"/>
        <end position="39"/>
    </location>
</feature>
<reference evidence="21" key="2">
    <citation type="journal article" date="2018" name="BMC Genomics">
        <title>Whole genome sequencing and function prediction of 133 gut anaerobes isolated from chicken caecum in pure cultures.</title>
        <authorList>
            <person name="Medvecky M."/>
            <person name="Cejkova D."/>
            <person name="Polansky O."/>
            <person name="Karasova D."/>
            <person name="Kubasova T."/>
            <person name="Cizek A."/>
            <person name="Rychlik I."/>
        </authorList>
    </citation>
    <scope>NUCLEOTIDE SEQUENCE</scope>
    <source>
        <strain evidence="21">An178</strain>
    </source>
</reference>
<accession>A0A1Y4LUQ1</accession>
<dbReference type="RefSeq" id="WP_015535335.1">
    <property type="nucleotide sequence ID" value="NZ_CABKSV010000019.1"/>
</dbReference>
<feature type="transmembrane region" description="Helical" evidence="19">
    <location>
        <begin position="51"/>
        <end position="69"/>
    </location>
</feature>
<evidence type="ECO:0000256" key="14">
    <source>
        <dbReference type="ARBA" id="ARBA00023098"/>
    </source>
</evidence>
<comment type="caution">
    <text evidence="21">The sequence shown here is derived from an EMBL/GenBank/DDBJ whole genome shotgun (WGS) entry which is preliminary data.</text>
</comment>
<sequence>MKTRVMTALAIILVVALPVAFGGWLLELLALFILLSTAFEWMHVRRDFNSWPVYVYPLTVVLVILTRFIPEHYTYIIYALGVCFFFALPVFVENFSLPDSYYCLTYFILFSLIYHAIGYLVAEHMYLWTIVFATYGSDTGAWFVGSYFGKHKMNPRISPKKSWEGFFGGIVFGFLLSLIVSFLYADSLNGYLNTLLCCLCPVVAELGDLCFSAIKRSNKVKDFSNLLPGHGGVLDRVDSLMMNILLFGILHVLLIV</sequence>
<feature type="transmembrane region" description="Helical" evidence="19">
    <location>
        <begin position="75"/>
        <end position="92"/>
    </location>
</feature>
<comment type="subcellular location">
    <subcellularLocation>
        <location evidence="2">Cell membrane</location>
        <topology evidence="2">Multi-pass membrane protein</topology>
    </subcellularLocation>
</comment>
<keyword evidence="13 19" id="KW-1133">Transmembrane helix</keyword>
<gene>
    <name evidence="21" type="ORF">B5F14_06140</name>
    <name evidence="20" type="ORF">POG00_04005</name>
</gene>
<evidence type="ECO:0000313" key="20">
    <source>
        <dbReference type="EMBL" id="MDC0827871.1"/>
    </source>
</evidence>
<dbReference type="Proteomes" id="UP000195447">
    <property type="component" value="Unassembled WGS sequence"/>
</dbReference>
<dbReference type="EMBL" id="JAQNCK010000008">
    <property type="protein sequence ID" value="MDC0827871.1"/>
    <property type="molecule type" value="Genomic_DNA"/>
</dbReference>
<keyword evidence="12 18" id="KW-0548">Nucleotidyltransferase</keyword>
<name>A0A1Y4LUQ1_9FIRM</name>
<evidence type="ECO:0000256" key="3">
    <source>
        <dbReference type="ARBA" id="ARBA00005119"/>
    </source>
</evidence>
<evidence type="ECO:0000256" key="13">
    <source>
        <dbReference type="ARBA" id="ARBA00022989"/>
    </source>
</evidence>
<evidence type="ECO:0000256" key="19">
    <source>
        <dbReference type="SAM" id="Phobius"/>
    </source>
</evidence>
<protein>
    <recommendedName>
        <fullName evidence="7 18">Phosphatidate cytidylyltransferase</fullName>
        <ecNumber evidence="6 18">2.7.7.41</ecNumber>
    </recommendedName>
</protein>
<keyword evidence="15 19" id="KW-0472">Membrane</keyword>
<dbReference type="GO" id="GO:0005886">
    <property type="term" value="C:plasma membrane"/>
    <property type="evidence" value="ECO:0007669"/>
    <property type="project" value="UniProtKB-SubCell"/>
</dbReference>
<keyword evidence="16" id="KW-0594">Phospholipid biosynthesis</keyword>
<dbReference type="Proteomes" id="UP001220658">
    <property type="component" value="Unassembled WGS sequence"/>
</dbReference>
<dbReference type="UniPathway" id="UPA00557">
    <property type="reaction ID" value="UER00614"/>
</dbReference>
<dbReference type="EC" id="2.7.7.41" evidence="6 18"/>
<dbReference type="GO" id="GO:0004605">
    <property type="term" value="F:phosphatidate cytidylyltransferase activity"/>
    <property type="evidence" value="ECO:0007669"/>
    <property type="project" value="UniProtKB-EC"/>
</dbReference>
<feature type="transmembrane region" description="Helical" evidence="19">
    <location>
        <begin position="233"/>
        <end position="255"/>
    </location>
</feature>
<evidence type="ECO:0000256" key="11">
    <source>
        <dbReference type="ARBA" id="ARBA00022692"/>
    </source>
</evidence>
<comment type="pathway">
    <text evidence="4">Lipid metabolism.</text>
</comment>
<evidence type="ECO:0000256" key="18">
    <source>
        <dbReference type="RuleBase" id="RU003938"/>
    </source>
</evidence>
<evidence type="ECO:0000313" key="22">
    <source>
        <dbReference type="Proteomes" id="UP000195447"/>
    </source>
</evidence>
<evidence type="ECO:0000256" key="15">
    <source>
        <dbReference type="ARBA" id="ARBA00023136"/>
    </source>
</evidence>
<feature type="transmembrane region" description="Helical" evidence="19">
    <location>
        <begin position="166"/>
        <end position="185"/>
    </location>
</feature>
<keyword evidence="9" id="KW-0444">Lipid biosynthesis</keyword>
<dbReference type="GO" id="GO:0016024">
    <property type="term" value="P:CDP-diacylglycerol biosynthetic process"/>
    <property type="evidence" value="ECO:0007669"/>
    <property type="project" value="UniProtKB-UniPathway"/>
</dbReference>
<feature type="transmembrane region" description="Helical" evidence="19">
    <location>
        <begin position="126"/>
        <end position="145"/>
    </location>
</feature>
<evidence type="ECO:0000256" key="8">
    <source>
        <dbReference type="ARBA" id="ARBA00022475"/>
    </source>
</evidence>
<dbReference type="PANTHER" id="PTHR46382:SF1">
    <property type="entry name" value="PHOSPHATIDATE CYTIDYLYLTRANSFERASE"/>
    <property type="match status" value="1"/>
</dbReference>
<keyword evidence="11 18" id="KW-0812">Transmembrane</keyword>
<comment type="pathway">
    <text evidence="3 18">Phospholipid metabolism; CDP-diacylglycerol biosynthesis; CDP-diacylglycerol from sn-glycerol 3-phosphate: step 3/3.</text>
</comment>
<evidence type="ECO:0000313" key="21">
    <source>
        <dbReference type="EMBL" id="OUP60343.1"/>
    </source>
</evidence>
<keyword evidence="22" id="KW-1185">Reference proteome</keyword>
<keyword evidence="17" id="KW-1208">Phospholipid metabolism</keyword>
<dbReference type="EMBL" id="NFKM01000010">
    <property type="protein sequence ID" value="OUP60343.1"/>
    <property type="molecule type" value="Genomic_DNA"/>
</dbReference>
<evidence type="ECO:0000256" key="1">
    <source>
        <dbReference type="ARBA" id="ARBA00001698"/>
    </source>
</evidence>
<keyword evidence="10 18" id="KW-0808">Transferase</keyword>
<dbReference type="AlphaFoldDB" id="A0A1Y4LUQ1"/>
<evidence type="ECO:0000256" key="10">
    <source>
        <dbReference type="ARBA" id="ARBA00022679"/>
    </source>
</evidence>
<evidence type="ECO:0000256" key="5">
    <source>
        <dbReference type="ARBA" id="ARBA00010185"/>
    </source>
</evidence>
<proteinExistence type="inferred from homology"/>
<evidence type="ECO:0000256" key="9">
    <source>
        <dbReference type="ARBA" id="ARBA00022516"/>
    </source>
</evidence>
<evidence type="ECO:0000256" key="2">
    <source>
        <dbReference type="ARBA" id="ARBA00004651"/>
    </source>
</evidence>
<evidence type="ECO:0000256" key="17">
    <source>
        <dbReference type="ARBA" id="ARBA00023264"/>
    </source>
</evidence>
<comment type="similarity">
    <text evidence="5 18">Belongs to the CDS family.</text>
</comment>
<evidence type="ECO:0000256" key="16">
    <source>
        <dbReference type="ARBA" id="ARBA00023209"/>
    </source>
</evidence>
<organism evidence="21 22">
    <name type="scientific">Faecalitalea cylindroides</name>
    <dbReference type="NCBI Taxonomy" id="39483"/>
    <lineage>
        <taxon>Bacteria</taxon>
        <taxon>Bacillati</taxon>
        <taxon>Bacillota</taxon>
        <taxon>Erysipelotrichia</taxon>
        <taxon>Erysipelotrichales</taxon>
        <taxon>Erysipelotrichaceae</taxon>
        <taxon>Faecalitalea</taxon>
    </lineage>
</organism>
<evidence type="ECO:0000256" key="7">
    <source>
        <dbReference type="ARBA" id="ARBA00019373"/>
    </source>
</evidence>
<feature type="transmembrane region" description="Helical" evidence="19">
    <location>
        <begin position="191"/>
        <end position="212"/>
    </location>
</feature>
<dbReference type="PANTHER" id="PTHR46382">
    <property type="entry name" value="PHOSPHATIDATE CYTIDYLYLTRANSFERASE"/>
    <property type="match status" value="1"/>
</dbReference>
<evidence type="ECO:0000256" key="4">
    <source>
        <dbReference type="ARBA" id="ARBA00005189"/>
    </source>
</evidence>
<reference evidence="20" key="3">
    <citation type="submission" date="2023-01" db="EMBL/GenBank/DDBJ databases">
        <title>Human gut microbiome strain richness.</title>
        <authorList>
            <person name="Chen-Liaw A."/>
        </authorList>
    </citation>
    <scope>NUCLEOTIDE SEQUENCE</scope>
    <source>
        <strain evidence="20">D55st1_G4_D55t1_190419</strain>
    </source>
</reference>